<dbReference type="EMBL" id="JACSIT010000120">
    <property type="protein sequence ID" value="MBC6995218.1"/>
    <property type="molecule type" value="Genomic_DNA"/>
</dbReference>
<reference evidence="3" key="1">
    <citation type="submission" date="2020-08" db="EMBL/GenBank/DDBJ databases">
        <title>Lewinella bacteria from marine environments.</title>
        <authorList>
            <person name="Zhong Y."/>
        </authorList>
    </citation>
    <scope>NUCLEOTIDE SEQUENCE</scope>
    <source>
        <strain evidence="3">KCTC 42187</strain>
    </source>
</reference>
<accession>A0A923T9M2</accession>
<dbReference type="InterPro" id="IPR012334">
    <property type="entry name" value="Pectin_lyas_fold"/>
</dbReference>
<keyword evidence="1" id="KW-0732">Signal</keyword>
<feature type="domain" description="Secretion system C-terminal sorting" evidence="2">
    <location>
        <begin position="427"/>
        <end position="493"/>
    </location>
</feature>
<dbReference type="Pfam" id="PF18962">
    <property type="entry name" value="Por_Secre_tail"/>
    <property type="match status" value="1"/>
</dbReference>
<dbReference type="AlphaFoldDB" id="A0A923T9M2"/>
<dbReference type="SUPFAM" id="SSF51126">
    <property type="entry name" value="Pectin lyase-like"/>
    <property type="match status" value="1"/>
</dbReference>
<dbReference type="InterPro" id="IPR026444">
    <property type="entry name" value="Secre_tail"/>
</dbReference>
<gene>
    <name evidence="3" type="ORF">H9S92_13650</name>
</gene>
<dbReference type="Gene3D" id="2.160.20.10">
    <property type="entry name" value="Single-stranded right-handed beta-helix, Pectin lyase-like"/>
    <property type="match status" value="1"/>
</dbReference>
<evidence type="ECO:0000259" key="2">
    <source>
        <dbReference type="Pfam" id="PF18962"/>
    </source>
</evidence>
<comment type="caution">
    <text evidence="3">The sequence shown here is derived from an EMBL/GenBank/DDBJ whole genome shotgun (WGS) entry which is preliminary data.</text>
</comment>
<name>A0A923T9M2_9BACT</name>
<dbReference type="RefSeq" id="WP_187467265.1">
    <property type="nucleotide sequence ID" value="NZ_JACSIT010000120.1"/>
</dbReference>
<protein>
    <submittedName>
        <fullName evidence="3">T9SS type A sorting domain-containing protein</fullName>
    </submittedName>
</protein>
<dbReference type="NCBIfam" id="TIGR04183">
    <property type="entry name" value="Por_Secre_tail"/>
    <property type="match status" value="1"/>
</dbReference>
<dbReference type="InterPro" id="IPR011050">
    <property type="entry name" value="Pectin_lyase_fold/virulence"/>
</dbReference>
<proteinExistence type="predicted"/>
<evidence type="ECO:0000313" key="3">
    <source>
        <dbReference type="EMBL" id="MBC6995218.1"/>
    </source>
</evidence>
<organism evidence="3 4">
    <name type="scientific">Neolewinella lacunae</name>
    <dbReference type="NCBI Taxonomy" id="1517758"/>
    <lineage>
        <taxon>Bacteria</taxon>
        <taxon>Pseudomonadati</taxon>
        <taxon>Bacteroidota</taxon>
        <taxon>Saprospiria</taxon>
        <taxon>Saprospirales</taxon>
        <taxon>Lewinellaceae</taxon>
        <taxon>Neolewinella</taxon>
    </lineage>
</organism>
<feature type="signal peptide" evidence="1">
    <location>
        <begin position="1"/>
        <end position="19"/>
    </location>
</feature>
<evidence type="ECO:0000256" key="1">
    <source>
        <dbReference type="SAM" id="SignalP"/>
    </source>
</evidence>
<sequence length="500" mass="54891">MRRLYVLLLALCSGLTAGAQTVISVPPGSTLNDVITADSNRIYELTRGAIYFVNSPIAHQGFTLHLRAAGNEQFARPLIVSDPPSADVEINALFEARGNLILEGLHLTQRSTLGVVFERMIRARANDIRITVDDCLMDDSGQTVFRLDNANTKIYVRNSVASRLGEPSNPDNGRFIDDRGNLVDSIVLENNLFYNITSRLIRDGGGEINYFKFNQNTVDNVGQRCMAIGPVGTLEVTNNIFANGAFLGRQFSLDPAEQDDRAVLDPDTTALGISNWLISHNNFFRTPALVEATPFTQVDMDTIEQVPNFSVEAELAVAARGTEATIINDVLNFANPAPQPLAWIMAHHSEMDAPAWDHSGIDVDAVLSTVGDGSILRYSTYHDYGYAQGAGSYRAGTEGQPLGANLPDFEFSTRTRDLFVAANILYYPNPVADRLFVRHLNGTDISRIVIYDLMGRPLQVVHNVNNDRHELDLAHLPSGTYLLSLVDSRGGVSARQVVKQ</sequence>
<dbReference type="Proteomes" id="UP000650081">
    <property type="component" value="Unassembled WGS sequence"/>
</dbReference>
<evidence type="ECO:0000313" key="4">
    <source>
        <dbReference type="Proteomes" id="UP000650081"/>
    </source>
</evidence>
<feature type="chain" id="PRO_5036782074" evidence="1">
    <location>
        <begin position="20"/>
        <end position="500"/>
    </location>
</feature>
<keyword evidence="4" id="KW-1185">Reference proteome</keyword>